<evidence type="ECO:0000256" key="4">
    <source>
        <dbReference type="ARBA" id="ARBA00023163"/>
    </source>
</evidence>
<evidence type="ECO:0000256" key="2">
    <source>
        <dbReference type="ARBA" id="ARBA00023015"/>
    </source>
</evidence>
<organism evidence="9 10">
    <name type="scientific">Parthenolecanium corni</name>
    <dbReference type="NCBI Taxonomy" id="536013"/>
    <lineage>
        <taxon>Eukaryota</taxon>
        <taxon>Metazoa</taxon>
        <taxon>Ecdysozoa</taxon>
        <taxon>Arthropoda</taxon>
        <taxon>Hexapoda</taxon>
        <taxon>Insecta</taxon>
        <taxon>Pterygota</taxon>
        <taxon>Neoptera</taxon>
        <taxon>Paraneoptera</taxon>
        <taxon>Hemiptera</taxon>
        <taxon>Sternorrhyncha</taxon>
        <taxon>Coccoidea</taxon>
        <taxon>Coccidae</taxon>
        <taxon>Parthenolecanium</taxon>
    </lineage>
</organism>
<evidence type="ECO:0000256" key="5">
    <source>
        <dbReference type="RuleBase" id="RU003796"/>
    </source>
</evidence>
<keyword evidence="10" id="KW-1185">Reference proteome</keyword>
<keyword evidence="3 5" id="KW-0238">DNA-binding</keyword>
<dbReference type="PANTHER" id="PTHR12081:SF18">
    <property type="entry name" value="TRANSCRIPTION FACTOR E2F2-RELATED"/>
    <property type="match status" value="1"/>
</dbReference>
<keyword evidence="5" id="KW-0539">Nucleus</keyword>
<dbReference type="CDD" id="cd14660">
    <property type="entry name" value="E2F_DD"/>
    <property type="match status" value="1"/>
</dbReference>
<protein>
    <recommendedName>
        <fullName evidence="8">E2F/DP family winged-helix DNA-binding domain-containing protein</fullName>
    </recommendedName>
</protein>
<evidence type="ECO:0000259" key="8">
    <source>
        <dbReference type="SMART" id="SM01372"/>
    </source>
</evidence>
<dbReference type="PANTHER" id="PTHR12081">
    <property type="entry name" value="TRANSCRIPTION FACTOR E2F"/>
    <property type="match status" value="1"/>
</dbReference>
<evidence type="ECO:0000256" key="7">
    <source>
        <dbReference type="SAM" id="MobiDB-lite"/>
    </source>
</evidence>
<keyword evidence="4 5" id="KW-0804">Transcription</keyword>
<name>A0AAN9T5Q2_9HEMI</name>
<evidence type="ECO:0000313" key="10">
    <source>
        <dbReference type="Proteomes" id="UP001367676"/>
    </source>
</evidence>
<keyword evidence="6" id="KW-0175">Coiled coil</keyword>
<dbReference type="SUPFAM" id="SSF46785">
    <property type="entry name" value="Winged helix' DNA-binding domain"/>
    <property type="match status" value="1"/>
</dbReference>
<evidence type="ECO:0000313" key="9">
    <source>
        <dbReference type="EMBL" id="KAK7574442.1"/>
    </source>
</evidence>
<dbReference type="GO" id="GO:0090575">
    <property type="term" value="C:RNA polymerase II transcription regulator complex"/>
    <property type="evidence" value="ECO:0007669"/>
    <property type="project" value="TreeGrafter"/>
</dbReference>
<dbReference type="GO" id="GO:0046983">
    <property type="term" value="F:protein dimerization activity"/>
    <property type="evidence" value="ECO:0007669"/>
    <property type="project" value="InterPro"/>
</dbReference>
<proteinExistence type="inferred from homology"/>
<dbReference type="InterPro" id="IPR003316">
    <property type="entry name" value="E2F_WHTH_DNA-bd_dom"/>
</dbReference>
<dbReference type="EMBL" id="JBBCAQ010000037">
    <property type="protein sequence ID" value="KAK7574442.1"/>
    <property type="molecule type" value="Genomic_DNA"/>
</dbReference>
<sequence>MSNACKTLILDERLSSPKSTERTLDGSFTELAGIGTPSPYHLLDHEYGITPKDQMITRPLLSPVKTQSVKRRLDLDAKSKEERLKTAGIKKRQSGNYFILKSKKHERSSTRYDTSLGLLTKKFVSLLQNSEDGVVDLNIASAKLDVQKRRIYDITNVLEGIGILEKKSKNNIQWKGGQVSGDEYNTLKEEIALLDRKEKQLDQLIRNAECNYRQMSQNKRYAYVTIDDFHSMGKDMRDQTLLAIKAPADTLLEVPRSDDQKMNIQIHMKSTRGPIDVRVLQDSNSGMSNLDFTSNRTSSPIRNSPFGGRTSSSASSTPMKMDLVKMEPSSSPSSCTSMRAQDIWISESDDFNTYFMTDVDSQQSSDLNQIMVEPLLSLEAPTEDYRYSLCNDEGLRDQFLTPF</sequence>
<dbReference type="InterPro" id="IPR032198">
    <property type="entry name" value="E2F_CC-MB"/>
</dbReference>
<dbReference type="InterPro" id="IPR037241">
    <property type="entry name" value="E2F-DP_heterodim"/>
</dbReference>
<dbReference type="Pfam" id="PF16421">
    <property type="entry name" value="E2F_CC-MB"/>
    <property type="match status" value="1"/>
</dbReference>
<dbReference type="Pfam" id="PF02319">
    <property type="entry name" value="WHD_E2F_TDP"/>
    <property type="match status" value="1"/>
</dbReference>
<feature type="compositionally biased region" description="Polar residues" evidence="7">
    <location>
        <begin position="286"/>
        <end position="302"/>
    </location>
</feature>
<evidence type="ECO:0000256" key="3">
    <source>
        <dbReference type="ARBA" id="ARBA00023125"/>
    </source>
</evidence>
<dbReference type="GO" id="GO:0000981">
    <property type="term" value="F:DNA-binding transcription factor activity, RNA polymerase II-specific"/>
    <property type="evidence" value="ECO:0007669"/>
    <property type="project" value="TreeGrafter"/>
</dbReference>
<feature type="domain" description="E2F/DP family winged-helix DNA-binding" evidence="8">
    <location>
        <begin position="111"/>
        <end position="176"/>
    </location>
</feature>
<dbReference type="InterPro" id="IPR036390">
    <property type="entry name" value="WH_DNA-bd_sf"/>
</dbReference>
<dbReference type="InterPro" id="IPR036388">
    <property type="entry name" value="WH-like_DNA-bd_sf"/>
</dbReference>
<comment type="caution">
    <text evidence="9">The sequence shown here is derived from an EMBL/GenBank/DDBJ whole genome shotgun (WGS) entry which is preliminary data.</text>
</comment>
<feature type="coiled-coil region" evidence="6">
    <location>
        <begin position="184"/>
        <end position="218"/>
    </location>
</feature>
<feature type="compositionally biased region" description="Polar residues" evidence="7">
    <location>
        <begin position="309"/>
        <end position="318"/>
    </location>
</feature>
<dbReference type="Proteomes" id="UP001367676">
    <property type="component" value="Unassembled WGS sequence"/>
</dbReference>
<gene>
    <name evidence="9" type="ORF">V9T40_011633</name>
</gene>
<dbReference type="SUPFAM" id="SSF144074">
    <property type="entry name" value="E2F-DP heterodimerization region"/>
    <property type="match status" value="1"/>
</dbReference>
<dbReference type="Gene3D" id="6.10.250.540">
    <property type="match status" value="1"/>
</dbReference>
<comment type="similarity">
    <text evidence="1 5">Belongs to the E2F/DP family.</text>
</comment>
<keyword evidence="2 5" id="KW-0805">Transcription regulation</keyword>
<reference evidence="9 10" key="1">
    <citation type="submission" date="2024-03" db="EMBL/GenBank/DDBJ databases">
        <title>Adaptation during the transition from Ophiocordyceps entomopathogen to insect associate is accompanied by gene loss and intensified selection.</title>
        <authorList>
            <person name="Ward C.M."/>
            <person name="Onetto C.A."/>
            <person name="Borneman A.R."/>
        </authorList>
    </citation>
    <scope>NUCLEOTIDE SEQUENCE [LARGE SCALE GENOMIC DNA]</scope>
    <source>
        <strain evidence="9">AWRI1</strain>
        <tissue evidence="9">Single Adult Female</tissue>
    </source>
</reference>
<accession>A0AAN9T5Q2</accession>
<dbReference type="GO" id="GO:0000978">
    <property type="term" value="F:RNA polymerase II cis-regulatory region sequence-specific DNA binding"/>
    <property type="evidence" value="ECO:0007669"/>
    <property type="project" value="InterPro"/>
</dbReference>
<dbReference type="AlphaFoldDB" id="A0AAN9T5Q2"/>
<dbReference type="SMART" id="SM01372">
    <property type="entry name" value="E2F_TDP"/>
    <property type="match status" value="1"/>
</dbReference>
<evidence type="ECO:0000256" key="6">
    <source>
        <dbReference type="SAM" id="Coils"/>
    </source>
</evidence>
<feature type="region of interest" description="Disordered" evidence="7">
    <location>
        <begin position="286"/>
        <end position="318"/>
    </location>
</feature>
<comment type="subcellular location">
    <subcellularLocation>
        <location evidence="5">Nucleus</location>
    </subcellularLocation>
</comment>
<dbReference type="Gene3D" id="1.10.10.10">
    <property type="entry name" value="Winged helix-like DNA-binding domain superfamily/Winged helix DNA-binding domain"/>
    <property type="match status" value="1"/>
</dbReference>
<evidence type="ECO:0000256" key="1">
    <source>
        <dbReference type="ARBA" id="ARBA00010940"/>
    </source>
</evidence>
<dbReference type="FunFam" id="1.10.10.10:FF:000008">
    <property type="entry name" value="E2F transcription factor 1"/>
    <property type="match status" value="1"/>
</dbReference>
<dbReference type="InterPro" id="IPR015633">
    <property type="entry name" value="E2F"/>
</dbReference>